<dbReference type="InterPro" id="IPR051169">
    <property type="entry name" value="NADH-Q_oxidoreductase"/>
</dbReference>
<gene>
    <name evidence="7" type="primary">ndh</name>
    <name evidence="7" type="ORF">THICB1_110281</name>
</gene>
<dbReference type="SUPFAM" id="SSF51905">
    <property type="entry name" value="FAD/NAD(P)-binding domain"/>
    <property type="match status" value="1"/>
</dbReference>
<accession>A0ABM9T2Y2</accession>
<evidence type="ECO:0000313" key="7">
    <source>
        <dbReference type="EMBL" id="CQR27913.1"/>
    </source>
</evidence>
<dbReference type="Gene3D" id="3.50.50.100">
    <property type="match status" value="1"/>
</dbReference>
<comment type="cofactor">
    <cofactor evidence="1">
        <name>FAD</name>
        <dbReference type="ChEBI" id="CHEBI:57692"/>
    </cofactor>
</comment>
<protein>
    <submittedName>
        <fullName evidence="7">Respiratory NADH dehydrogenase 2/cupric reductase</fullName>
        <ecNumber evidence="7">1.16.1.-</ecNumber>
        <ecNumber evidence="7">1.6.99.3</ecNumber>
    </submittedName>
</protein>
<proteinExistence type="inferred from homology"/>
<dbReference type="PRINTS" id="PR00368">
    <property type="entry name" value="FADPNR"/>
</dbReference>
<evidence type="ECO:0000256" key="2">
    <source>
        <dbReference type="ARBA" id="ARBA00005272"/>
    </source>
</evidence>
<dbReference type="GO" id="GO:0016491">
    <property type="term" value="F:oxidoreductase activity"/>
    <property type="evidence" value="ECO:0007669"/>
    <property type="project" value="UniProtKB-KW"/>
</dbReference>
<evidence type="ECO:0000313" key="8">
    <source>
        <dbReference type="Proteomes" id="UP000078599"/>
    </source>
</evidence>
<keyword evidence="8" id="KW-1185">Reference proteome</keyword>
<evidence type="ECO:0000256" key="3">
    <source>
        <dbReference type="ARBA" id="ARBA00022630"/>
    </source>
</evidence>
<evidence type="ECO:0000256" key="1">
    <source>
        <dbReference type="ARBA" id="ARBA00001974"/>
    </source>
</evidence>
<dbReference type="PANTHER" id="PTHR42913:SF3">
    <property type="entry name" value="64 KDA MITOCHONDRIAL NADH DEHYDROGENASE (EUROFUNG)"/>
    <property type="match status" value="1"/>
</dbReference>
<keyword evidence="5 7" id="KW-0560">Oxidoreductase</keyword>
<dbReference type="PANTHER" id="PTHR42913">
    <property type="entry name" value="APOPTOSIS-INDUCING FACTOR 1"/>
    <property type="match status" value="1"/>
</dbReference>
<reference evidence="7 8" key="1">
    <citation type="submission" date="2015-03" db="EMBL/GenBank/DDBJ databases">
        <authorList>
            <person name="Regsiter A."/>
            <person name="william w."/>
        </authorList>
    </citation>
    <scope>NUCLEOTIDE SEQUENCE [LARGE SCALE GENOMIC DNA]</scope>
    <source>
        <strain evidence="7 8">CB1</strain>
    </source>
</reference>
<evidence type="ECO:0000256" key="5">
    <source>
        <dbReference type="ARBA" id="ARBA00023002"/>
    </source>
</evidence>
<dbReference type="EC" id="1.16.1.-" evidence="7"/>
<dbReference type="InterPro" id="IPR036188">
    <property type="entry name" value="FAD/NAD-bd_sf"/>
</dbReference>
<comment type="caution">
    <text evidence="7">The sequence shown here is derived from an EMBL/GenBank/DDBJ whole genome shotgun (WGS) entry which is preliminary data.</text>
</comment>
<comment type="similarity">
    <text evidence="2">Belongs to the NADH dehydrogenase family.</text>
</comment>
<keyword evidence="4" id="KW-0274">FAD</keyword>
<dbReference type="Proteomes" id="UP000078599">
    <property type="component" value="Unassembled WGS sequence"/>
</dbReference>
<dbReference type="EC" id="1.6.99.3" evidence="7"/>
<name>A0ABM9T2Y2_THIA3</name>
<dbReference type="InterPro" id="IPR023753">
    <property type="entry name" value="FAD/NAD-binding_dom"/>
</dbReference>
<dbReference type="PRINTS" id="PR00411">
    <property type="entry name" value="PNDRDTASEI"/>
</dbReference>
<dbReference type="EMBL" id="CTRI01000003">
    <property type="protein sequence ID" value="CQR27913.1"/>
    <property type="molecule type" value="Genomic_DNA"/>
</dbReference>
<sequence>MLVVAQPLAPARKPVSNKALHRQPIIMSQTSTDSPLPRIVIVGGGAGGLELATRLGDTLGRRRQADITLIERGRSHLWKPLLHQAAAGTLGIDDNELNYLAQSTWHHFKYRLGAMDGLDRARREVLVAPTLDETGREIVPRRRIGYDILVIAVGSQNNDFGTPGAAEHAIALDTPEDSRRFHRRLVNACIAANTQVEPLRPEQLKVVAIGAGATGVELVAELHNSTRVLAAYGLDRIDPERDVRLSLVEAAPRILPALPERLSVAAAGELAKLGVQMHTGKRVTEVTATGVRTADGDFLPAELVVWAAGVKAPDFLRDIDGLETNRINQLVVRPTLQTSRDDAIYALGDCAACVWEGHAGNVPPRAQAAHQQASLIARQITRQLRGKPLLTFHYRDFGSLVSLGEHSTVGNLMGGLSKGSMFIEGHFARFIYWLLYRMHLHALHGFWKTAFLTLARMISRTTEPRIKLH</sequence>
<keyword evidence="3" id="KW-0285">Flavoprotein</keyword>
<feature type="domain" description="FAD/NAD(P)-binding" evidence="6">
    <location>
        <begin position="38"/>
        <end position="373"/>
    </location>
</feature>
<evidence type="ECO:0000256" key="4">
    <source>
        <dbReference type="ARBA" id="ARBA00022827"/>
    </source>
</evidence>
<dbReference type="Pfam" id="PF07992">
    <property type="entry name" value="Pyr_redox_2"/>
    <property type="match status" value="1"/>
</dbReference>
<evidence type="ECO:0000259" key="6">
    <source>
        <dbReference type="Pfam" id="PF07992"/>
    </source>
</evidence>
<organism evidence="7 8">
    <name type="scientific">Thiomonas arsenitoxydans (strain DSM 22701 / CIP 110005 / 3As)</name>
    <dbReference type="NCBI Taxonomy" id="426114"/>
    <lineage>
        <taxon>Bacteria</taxon>
        <taxon>Pseudomonadati</taxon>
        <taxon>Pseudomonadota</taxon>
        <taxon>Betaproteobacteria</taxon>
        <taxon>Burkholderiales</taxon>
        <taxon>Thiomonas</taxon>
    </lineage>
</organism>